<organism evidence="3 4">
    <name type="scientific">Dichotomicrobium thermohalophilum</name>
    <dbReference type="NCBI Taxonomy" id="933063"/>
    <lineage>
        <taxon>Bacteria</taxon>
        <taxon>Pseudomonadati</taxon>
        <taxon>Pseudomonadota</taxon>
        <taxon>Alphaproteobacteria</taxon>
        <taxon>Hyphomicrobiales</taxon>
        <taxon>Hyphomicrobiaceae</taxon>
        <taxon>Dichotomicrobium</taxon>
    </lineage>
</organism>
<keyword evidence="1" id="KW-0175">Coiled coil</keyword>
<feature type="coiled-coil region" evidence="1">
    <location>
        <begin position="54"/>
        <end position="113"/>
    </location>
</feature>
<accession>A0A397Q2D7</accession>
<gene>
    <name evidence="3" type="ORF">BXY53_0373</name>
</gene>
<evidence type="ECO:0000313" key="4">
    <source>
        <dbReference type="Proteomes" id="UP000266273"/>
    </source>
</evidence>
<dbReference type="Proteomes" id="UP000266273">
    <property type="component" value="Unassembled WGS sequence"/>
</dbReference>
<evidence type="ECO:0000256" key="1">
    <source>
        <dbReference type="SAM" id="Coils"/>
    </source>
</evidence>
<proteinExistence type="predicted"/>
<evidence type="ECO:0000313" key="3">
    <source>
        <dbReference type="EMBL" id="RIA55312.1"/>
    </source>
</evidence>
<dbReference type="Pfam" id="PF09361">
    <property type="entry name" value="Phasin_2"/>
    <property type="match status" value="1"/>
</dbReference>
<sequence>MQEMPKMGEMPEPMRQVVKSSIEQARKAFETFIAASQQAMSNIDTSAAPASHSMKMLNQKIAEFTKANAEANFELATKLADAKDMKDVIELQNQHVRQQMDTFAQQLEELRRLTTEVVTEAASKASTQMTSGGSSY</sequence>
<dbReference type="AlphaFoldDB" id="A0A397Q2D7"/>
<name>A0A397Q2D7_9HYPH</name>
<dbReference type="InterPro" id="IPR018968">
    <property type="entry name" value="Phasin"/>
</dbReference>
<dbReference type="EMBL" id="QXDF01000001">
    <property type="protein sequence ID" value="RIA55312.1"/>
    <property type="molecule type" value="Genomic_DNA"/>
</dbReference>
<dbReference type="RefSeq" id="WP_170144295.1">
    <property type="nucleotide sequence ID" value="NZ_QXDF01000001.1"/>
</dbReference>
<keyword evidence="4" id="KW-1185">Reference proteome</keyword>
<evidence type="ECO:0000259" key="2">
    <source>
        <dbReference type="Pfam" id="PF09361"/>
    </source>
</evidence>
<protein>
    <submittedName>
        <fullName evidence="3">Phasin</fullName>
    </submittedName>
</protein>
<comment type="caution">
    <text evidence="3">The sequence shown here is derived from an EMBL/GenBank/DDBJ whole genome shotgun (WGS) entry which is preliminary data.</text>
</comment>
<reference evidence="3 4" key="1">
    <citation type="submission" date="2018-08" db="EMBL/GenBank/DDBJ databases">
        <title>Genomic Encyclopedia of Archaeal and Bacterial Type Strains, Phase II (KMG-II): from individual species to whole genera.</title>
        <authorList>
            <person name="Goeker M."/>
        </authorList>
    </citation>
    <scope>NUCLEOTIDE SEQUENCE [LARGE SCALE GENOMIC DNA]</scope>
    <source>
        <strain evidence="3 4">DSM 5002</strain>
    </source>
</reference>
<feature type="domain" description="Phasin" evidence="2">
    <location>
        <begin position="30"/>
        <end position="128"/>
    </location>
</feature>